<dbReference type="Proteomes" id="UP001241110">
    <property type="component" value="Unassembled WGS sequence"/>
</dbReference>
<comment type="caution">
    <text evidence="1">The sequence shown here is derived from an EMBL/GenBank/DDBJ whole genome shotgun (WGS) entry which is preliminary data.</text>
</comment>
<proteinExistence type="predicted"/>
<sequence>MRSLLIIGAVIVLTSCNLTERKNTKITSKDSVISQTNTTVSSTSKSKNSPYTDMYDSLARAYVDTSTLQGKRSWLMNQFLIENGLVSPDYDTLFDLTYDGFQDYVIGYYGKSGTGLKNSVKVYIFNPKKHYYILDEQLSDLPNPTFYIKKRKITGFYIGNGGGGGRRLEWITNKWTMTKEFEVDKEGDSAKWTISYPLKNKKEVIRRPIQMIPPEEILETDPKL</sequence>
<dbReference type="PROSITE" id="PS51257">
    <property type="entry name" value="PROKAR_LIPOPROTEIN"/>
    <property type="match status" value="1"/>
</dbReference>
<name>A0AAE3QX55_9BACT</name>
<dbReference type="AlphaFoldDB" id="A0AAE3QX55"/>
<dbReference type="EMBL" id="JASJOS010000017">
    <property type="protein sequence ID" value="MDJ1485038.1"/>
    <property type="molecule type" value="Genomic_DNA"/>
</dbReference>
<gene>
    <name evidence="1" type="ORF">QNI16_31360</name>
</gene>
<dbReference type="NCBIfam" id="NF047539">
    <property type="entry name" value="XAC2610_fam"/>
    <property type="match status" value="1"/>
</dbReference>
<dbReference type="InterPro" id="IPR058087">
    <property type="entry name" value="XAC2610_dom"/>
</dbReference>
<reference evidence="1" key="1">
    <citation type="submission" date="2023-05" db="EMBL/GenBank/DDBJ databases">
        <authorList>
            <person name="Zhang X."/>
        </authorList>
    </citation>
    <scope>NUCLEOTIDE SEQUENCE</scope>
    <source>
        <strain evidence="1">YF14B1</strain>
    </source>
</reference>
<protein>
    <recommendedName>
        <fullName evidence="3">Lipoprotein</fullName>
    </recommendedName>
</protein>
<dbReference type="RefSeq" id="WP_313987037.1">
    <property type="nucleotide sequence ID" value="NZ_JASJOS010000017.1"/>
</dbReference>
<organism evidence="1 2">
    <name type="scientific">Xanthocytophaga flava</name>
    <dbReference type="NCBI Taxonomy" id="3048013"/>
    <lineage>
        <taxon>Bacteria</taxon>
        <taxon>Pseudomonadati</taxon>
        <taxon>Bacteroidota</taxon>
        <taxon>Cytophagia</taxon>
        <taxon>Cytophagales</taxon>
        <taxon>Rhodocytophagaceae</taxon>
        <taxon>Xanthocytophaga</taxon>
    </lineage>
</organism>
<accession>A0AAE3QX55</accession>
<evidence type="ECO:0000313" key="2">
    <source>
        <dbReference type="Proteomes" id="UP001241110"/>
    </source>
</evidence>
<evidence type="ECO:0008006" key="3">
    <source>
        <dbReference type="Google" id="ProtNLM"/>
    </source>
</evidence>
<evidence type="ECO:0000313" key="1">
    <source>
        <dbReference type="EMBL" id="MDJ1485038.1"/>
    </source>
</evidence>